<evidence type="ECO:0000256" key="6">
    <source>
        <dbReference type="ARBA" id="ARBA00022679"/>
    </source>
</evidence>
<dbReference type="InterPro" id="IPR017853">
    <property type="entry name" value="GH"/>
</dbReference>
<comment type="catalytic activity">
    <reaction evidence="1 10">
        <text>Transfers a segment of a (1-&gt;4)-alpha-D-glucan to a new position in an acceptor, which may be glucose or a (1-&gt;4)-alpha-D-glucan.</text>
        <dbReference type="EC" id="2.4.1.25"/>
    </reaction>
</comment>
<evidence type="ECO:0000256" key="9">
    <source>
        <dbReference type="ARBA" id="ARBA00031501"/>
    </source>
</evidence>
<dbReference type="Proteomes" id="UP000007089">
    <property type="component" value="Chromosome"/>
</dbReference>
<dbReference type="PANTHER" id="PTHR32438">
    <property type="entry name" value="4-ALPHA-GLUCANOTRANSFERASE DPE1, CHLOROPLASTIC/AMYLOPLASTIC"/>
    <property type="match status" value="1"/>
</dbReference>
<gene>
    <name evidence="11" type="ordered locus">A2cp1_3201</name>
</gene>
<evidence type="ECO:0000256" key="3">
    <source>
        <dbReference type="ARBA" id="ARBA00012560"/>
    </source>
</evidence>
<protein>
    <recommendedName>
        <fullName evidence="4 10">4-alpha-glucanotransferase</fullName>
        <ecNumber evidence="3 10">2.4.1.25</ecNumber>
    </recommendedName>
    <alternativeName>
        <fullName evidence="8 10">Amylomaltase</fullName>
    </alternativeName>
    <alternativeName>
        <fullName evidence="9 10">Disproportionating enzyme</fullName>
    </alternativeName>
</protein>
<evidence type="ECO:0000313" key="11">
    <source>
        <dbReference type="EMBL" id="ACL66536.1"/>
    </source>
</evidence>
<dbReference type="InterPro" id="IPR003385">
    <property type="entry name" value="Glyco_hydro_77"/>
</dbReference>
<keyword evidence="6 10" id="KW-0808">Transferase</keyword>
<evidence type="ECO:0000256" key="2">
    <source>
        <dbReference type="ARBA" id="ARBA00005684"/>
    </source>
</evidence>
<dbReference type="PANTHER" id="PTHR32438:SF5">
    <property type="entry name" value="4-ALPHA-GLUCANOTRANSFERASE DPE1, CHLOROPLASTIC_AMYLOPLASTIC"/>
    <property type="match status" value="1"/>
</dbReference>
<keyword evidence="7 10" id="KW-0119">Carbohydrate metabolism</keyword>
<dbReference type="NCBIfam" id="TIGR00217">
    <property type="entry name" value="malQ"/>
    <property type="match status" value="1"/>
</dbReference>
<sequence length="518" mass="56546">MRDRRSGILLHPTSLPGPHGAGDLGGAAHRFAGWLADAGQRLWQVLPLGPTGFGDSPYQALSSRAGNPLLVSLEVLRNEGWLEDGELAGAPAGEPGRADLHAALEWKRERLARAARAFRAGADGERAAELEDFRAREGAWLEDWALFAALKAAHGGRPWTAWPAPLARREPRALEAARARFADEVFAEVFAQFAFSRQWAALRARCRALGIELMGDLPIYVAHDSAEVWARPELFRLDASGEPSVVAGVPPDYFSATGQRWGNPLYDWEAVAREGWRFWIERVRGTLALVDRIRLDHFRGFEAYWEIPAGAPTAERGRWVPGPGARLFEALLRALGPLPFVAENLGVITPEVEALRRRFGLPGMAILQFAFGEDPQAPTFQPHNYAPDLVAYTGTHDNDTVAGWWRGGAGDSVRTAEAVAREKAFALEYLGVDGRDVPGAMIRAVLGSVADTAVFPLQDALGLGSEARMNTPATLGGNWRWRVREDALDAGLADRLRRLATVYGRAPAQAGLRSSNQK</sequence>
<dbReference type="CAZy" id="GH77">
    <property type="family name" value="Glycoside Hydrolase Family 77"/>
</dbReference>
<organism evidence="11 12">
    <name type="scientific">Anaeromyxobacter dehalogenans (strain ATCC BAA-258 / DSM 21875 / 2CP-1)</name>
    <dbReference type="NCBI Taxonomy" id="455488"/>
    <lineage>
        <taxon>Bacteria</taxon>
        <taxon>Pseudomonadati</taxon>
        <taxon>Myxococcota</taxon>
        <taxon>Myxococcia</taxon>
        <taxon>Myxococcales</taxon>
        <taxon>Cystobacterineae</taxon>
        <taxon>Anaeromyxobacteraceae</taxon>
        <taxon>Anaeromyxobacter</taxon>
    </lineage>
</organism>
<accession>B8JGP9</accession>
<evidence type="ECO:0000256" key="1">
    <source>
        <dbReference type="ARBA" id="ARBA00000439"/>
    </source>
</evidence>
<proteinExistence type="inferred from homology"/>
<dbReference type="KEGG" id="acp:A2cp1_3201"/>
<reference evidence="11" key="1">
    <citation type="submission" date="2009-01" db="EMBL/GenBank/DDBJ databases">
        <title>Complete sequence of Anaeromyxobacter dehalogenans 2CP-1.</title>
        <authorList>
            <consortium name="US DOE Joint Genome Institute"/>
            <person name="Lucas S."/>
            <person name="Copeland A."/>
            <person name="Lapidus A."/>
            <person name="Glavina del Rio T."/>
            <person name="Dalin E."/>
            <person name="Tice H."/>
            <person name="Bruce D."/>
            <person name="Goodwin L."/>
            <person name="Pitluck S."/>
            <person name="Saunders E."/>
            <person name="Brettin T."/>
            <person name="Detter J.C."/>
            <person name="Han C."/>
            <person name="Larimer F."/>
            <person name="Land M."/>
            <person name="Hauser L."/>
            <person name="Kyrpides N."/>
            <person name="Ovchinnikova G."/>
            <person name="Beliaev A.S."/>
            <person name="Richardson P."/>
        </authorList>
    </citation>
    <scope>NUCLEOTIDE SEQUENCE</scope>
    <source>
        <strain evidence="11">2CP-1</strain>
    </source>
</reference>
<keyword evidence="5 10" id="KW-0328">Glycosyltransferase</keyword>
<name>B8JGP9_ANAD2</name>
<evidence type="ECO:0000256" key="7">
    <source>
        <dbReference type="ARBA" id="ARBA00023277"/>
    </source>
</evidence>
<keyword evidence="12" id="KW-1185">Reference proteome</keyword>
<dbReference type="NCBIfam" id="NF011080">
    <property type="entry name" value="PRK14508.1-3"/>
    <property type="match status" value="1"/>
</dbReference>
<dbReference type="EMBL" id="CP001359">
    <property type="protein sequence ID" value="ACL66536.1"/>
    <property type="molecule type" value="Genomic_DNA"/>
</dbReference>
<dbReference type="RefSeq" id="WP_015934354.1">
    <property type="nucleotide sequence ID" value="NC_011891.1"/>
</dbReference>
<dbReference type="EC" id="2.4.1.25" evidence="3 10"/>
<dbReference type="SUPFAM" id="SSF51445">
    <property type="entry name" value="(Trans)glycosidases"/>
    <property type="match status" value="1"/>
</dbReference>
<evidence type="ECO:0000256" key="10">
    <source>
        <dbReference type="RuleBase" id="RU361207"/>
    </source>
</evidence>
<evidence type="ECO:0000313" key="12">
    <source>
        <dbReference type="Proteomes" id="UP000007089"/>
    </source>
</evidence>
<dbReference type="AlphaFoldDB" id="B8JGP9"/>
<dbReference type="GO" id="GO:0005975">
    <property type="term" value="P:carbohydrate metabolic process"/>
    <property type="evidence" value="ECO:0007669"/>
    <property type="project" value="InterPro"/>
</dbReference>
<dbReference type="Gene3D" id="3.20.20.80">
    <property type="entry name" value="Glycosidases"/>
    <property type="match status" value="1"/>
</dbReference>
<evidence type="ECO:0000256" key="4">
    <source>
        <dbReference type="ARBA" id="ARBA00020295"/>
    </source>
</evidence>
<dbReference type="HOGENOM" id="CLU_014132_1_0_7"/>
<dbReference type="Pfam" id="PF02446">
    <property type="entry name" value="Glyco_hydro_77"/>
    <property type="match status" value="1"/>
</dbReference>
<evidence type="ECO:0000256" key="8">
    <source>
        <dbReference type="ARBA" id="ARBA00031423"/>
    </source>
</evidence>
<comment type="similarity">
    <text evidence="2 10">Belongs to the disproportionating enzyme family.</text>
</comment>
<dbReference type="GO" id="GO:0004134">
    <property type="term" value="F:4-alpha-glucanotransferase activity"/>
    <property type="evidence" value="ECO:0007669"/>
    <property type="project" value="UniProtKB-EC"/>
</dbReference>
<evidence type="ECO:0000256" key="5">
    <source>
        <dbReference type="ARBA" id="ARBA00022676"/>
    </source>
</evidence>